<reference evidence="9" key="1">
    <citation type="submission" date="2025-08" db="UniProtKB">
        <authorList>
            <consortium name="Ensembl"/>
        </authorList>
    </citation>
    <scope>IDENTIFICATION</scope>
</reference>
<evidence type="ECO:0000256" key="6">
    <source>
        <dbReference type="ARBA" id="ARBA00023288"/>
    </source>
</evidence>
<dbReference type="Proteomes" id="UP000694728">
    <property type="component" value="Unplaced"/>
</dbReference>
<organism evidence="9 10">
    <name type="scientific">Sus scrofa</name>
    <name type="common">Pig</name>
    <dbReference type="NCBI Taxonomy" id="9823"/>
    <lineage>
        <taxon>Eukaryota</taxon>
        <taxon>Metazoa</taxon>
        <taxon>Chordata</taxon>
        <taxon>Craniata</taxon>
        <taxon>Vertebrata</taxon>
        <taxon>Euteleostomi</taxon>
        <taxon>Mammalia</taxon>
        <taxon>Eutheria</taxon>
        <taxon>Laurasiatheria</taxon>
        <taxon>Artiodactyla</taxon>
        <taxon>Suina</taxon>
        <taxon>Suidae</taxon>
        <taxon>Sus</taxon>
    </lineage>
</organism>
<name>A0A8D1LBK0_PIG</name>
<keyword evidence="6" id="KW-0449">Lipoprotein</keyword>
<dbReference type="Ensembl" id="ENSSSCT00045068545.1">
    <property type="protein sequence ID" value="ENSSSCP00045048781.1"/>
    <property type="gene ID" value="ENSSSCG00045039368.1"/>
</dbReference>
<dbReference type="PANTHER" id="PTHR21588:SF18">
    <property type="entry name" value="MICOS COMPLEX SUBUNIT MIC19"/>
    <property type="match status" value="1"/>
</dbReference>
<keyword evidence="3" id="KW-0496">Mitochondrion</keyword>
<evidence type="ECO:0008006" key="11">
    <source>
        <dbReference type="Google" id="ProtNLM"/>
    </source>
</evidence>
<proteinExistence type="predicted"/>
<evidence type="ECO:0000256" key="1">
    <source>
        <dbReference type="ARBA" id="ARBA00022707"/>
    </source>
</evidence>
<evidence type="ECO:0000256" key="3">
    <source>
        <dbReference type="ARBA" id="ARBA00023128"/>
    </source>
</evidence>
<keyword evidence="2" id="KW-0999">Mitochondrion inner membrane</keyword>
<comment type="subcellular location">
    <subcellularLocation>
        <location evidence="7">Mitochondrion inner membrane</location>
        <topology evidence="7">Lipid-anchor</topology>
    </subcellularLocation>
</comment>
<dbReference type="InterPro" id="IPR007964">
    <property type="entry name" value="MIC19/MIC25"/>
</dbReference>
<evidence type="ECO:0000256" key="2">
    <source>
        <dbReference type="ARBA" id="ARBA00022792"/>
    </source>
</evidence>
<evidence type="ECO:0000256" key="8">
    <source>
        <dbReference type="SAM" id="MobiDB-lite"/>
    </source>
</evidence>
<dbReference type="Pfam" id="PF05300">
    <property type="entry name" value="MIC19_MIC25"/>
    <property type="match status" value="1"/>
</dbReference>
<evidence type="ECO:0000256" key="7">
    <source>
        <dbReference type="ARBA" id="ARBA00034476"/>
    </source>
</evidence>
<keyword evidence="4" id="KW-0472">Membrane</keyword>
<evidence type="ECO:0000313" key="10">
    <source>
        <dbReference type="Proteomes" id="UP000694728"/>
    </source>
</evidence>
<sequence length="184" mass="21415">PKSHKSSGSYGDSVVVEEFQRTVKEEVALEKAKRQTKKKIRCKQDQCLDETRSNSCESITEQFLKERKERGEERGRGRELAKQMEERGRSSRHQDQFYKLQNMSLQERSKAFIKINTNYFFKIAEETKAEFKEKKCPPLRADDEAQILHCHGQITQNTISCQSLLSQYIKCANNKKQSMLSKGT</sequence>
<evidence type="ECO:0000256" key="5">
    <source>
        <dbReference type="ARBA" id="ARBA00023157"/>
    </source>
</evidence>
<evidence type="ECO:0000256" key="4">
    <source>
        <dbReference type="ARBA" id="ARBA00023136"/>
    </source>
</evidence>
<dbReference type="PANTHER" id="PTHR21588">
    <property type="entry name" value="COILED-COIL-HELIX-COILED-COIL-HELIX DOMAIN CONTAINING 6"/>
    <property type="match status" value="1"/>
</dbReference>
<accession>A0A8D1LBK0</accession>
<keyword evidence="5" id="KW-1015">Disulfide bond</keyword>
<dbReference type="AlphaFoldDB" id="A0A8D1LBK0"/>
<dbReference type="InterPro" id="IPR052632">
    <property type="entry name" value="MICOS_subunit_Mic19"/>
</dbReference>
<evidence type="ECO:0000313" key="9">
    <source>
        <dbReference type="Ensembl" id="ENSSSCP00045048781.1"/>
    </source>
</evidence>
<feature type="region of interest" description="Disordered" evidence="8">
    <location>
        <begin position="66"/>
        <end position="94"/>
    </location>
</feature>
<dbReference type="GO" id="GO:0061617">
    <property type="term" value="C:MICOS complex"/>
    <property type="evidence" value="ECO:0007669"/>
    <property type="project" value="InterPro"/>
</dbReference>
<protein>
    <recommendedName>
        <fullName evidence="11">Coiled-coil-helix-coiled-coil-helix domain containing 3</fullName>
    </recommendedName>
</protein>
<keyword evidence="1" id="KW-0519">Myristate</keyword>